<dbReference type="Proteomes" id="UP000034196">
    <property type="component" value="Unassembled WGS sequence"/>
</dbReference>
<dbReference type="EMBL" id="LAVA02000097">
    <property type="protein sequence ID" value="OIJ63601.1"/>
    <property type="molecule type" value="Genomic_DNA"/>
</dbReference>
<organism evidence="1 2">
    <name type="scientific">Streptomyces mangrovisoli</name>
    <dbReference type="NCBI Taxonomy" id="1428628"/>
    <lineage>
        <taxon>Bacteria</taxon>
        <taxon>Bacillati</taxon>
        <taxon>Actinomycetota</taxon>
        <taxon>Actinomycetes</taxon>
        <taxon>Kitasatosporales</taxon>
        <taxon>Streptomycetaceae</taxon>
        <taxon>Streptomyces</taxon>
    </lineage>
</organism>
<gene>
    <name evidence="1" type="ORF">WN71_032775</name>
</gene>
<name>A0A1J4NMG2_9ACTN</name>
<dbReference type="AlphaFoldDB" id="A0A1J4NMG2"/>
<keyword evidence="2" id="KW-1185">Reference proteome</keyword>
<comment type="caution">
    <text evidence="1">The sequence shown here is derived from an EMBL/GenBank/DDBJ whole genome shotgun (WGS) entry which is preliminary data.</text>
</comment>
<evidence type="ECO:0000313" key="1">
    <source>
        <dbReference type="EMBL" id="OIJ63601.1"/>
    </source>
</evidence>
<reference evidence="1" key="1">
    <citation type="submission" date="2016-10" db="EMBL/GenBank/DDBJ databases">
        <title>Genome sequence of Streptomyces mangrovisoli MUSC 149.</title>
        <authorList>
            <person name="Lee L.-H."/>
            <person name="Ser H.-L."/>
        </authorList>
    </citation>
    <scope>NUCLEOTIDE SEQUENCE [LARGE SCALE GENOMIC DNA]</scope>
    <source>
        <strain evidence="1">MUSC 149</strain>
    </source>
</reference>
<proteinExistence type="predicted"/>
<sequence>MPLPEKAEATKVAQSLVNRAAPTKVSPLLIDASGFTAGQRITVAAGGFGAASHNVLFVLNGPGGRTQRLVTADHGVAVGLVTLPSHLQHGRWTLGVEDLSQLQIHAGQAPAGTVSLALAVFTA</sequence>
<accession>A0A1J4NMG2</accession>
<evidence type="ECO:0000313" key="2">
    <source>
        <dbReference type="Proteomes" id="UP000034196"/>
    </source>
</evidence>
<protein>
    <submittedName>
        <fullName evidence="1">Uncharacterized protein</fullName>
    </submittedName>
</protein>